<accession>A0ABR0F2N6</accession>
<organism evidence="1 2">
    <name type="scientific">Zasmidium cellare</name>
    <name type="common">Wine cellar mold</name>
    <name type="synonym">Racodium cellare</name>
    <dbReference type="NCBI Taxonomy" id="395010"/>
    <lineage>
        <taxon>Eukaryota</taxon>
        <taxon>Fungi</taxon>
        <taxon>Dikarya</taxon>
        <taxon>Ascomycota</taxon>
        <taxon>Pezizomycotina</taxon>
        <taxon>Dothideomycetes</taxon>
        <taxon>Dothideomycetidae</taxon>
        <taxon>Mycosphaerellales</taxon>
        <taxon>Mycosphaerellaceae</taxon>
        <taxon>Zasmidium</taxon>
    </lineage>
</organism>
<dbReference type="Proteomes" id="UP001305779">
    <property type="component" value="Unassembled WGS sequence"/>
</dbReference>
<keyword evidence="2" id="KW-1185">Reference proteome</keyword>
<name>A0ABR0F2N6_ZASCE</name>
<evidence type="ECO:0000313" key="2">
    <source>
        <dbReference type="Proteomes" id="UP001305779"/>
    </source>
</evidence>
<dbReference type="EMBL" id="JAXOVC010000001">
    <property type="protein sequence ID" value="KAK4507854.1"/>
    <property type="molecule type" value="Genomic_DNA"/>
</dbReference>
<sequence length="231" mass="26274">MGILQKTIAATGWTTLGATVGYVAWTRKSKIVDVPPTDYLFNHTLYARYNPSNAPVTQDLCVRKVPLDKIRPELLEQEGKLVEAFCAGLWSGLGYAYQRRYLEKKYRADEFTRDHLWDQKDLKSSTYEIGTKITDHFEVVSKTPTSIIVRCGDSPRIQDVRNSDGLFEMQAEINKEEGVAEFGLKSIFYNGLAQPDKEGKPPAAPMSTWIQWLHQQYDKVLMETAITNCTK</sequence>
<proteinExistence type="predicted"/>
<comment type="caution">
    <text evidence="1">The sequence shown here is derived from an EMBL/GenBank/DDBJ whole genome shotgun (WGS) entry which is preliminary data.</text>
</comment>
<evidence type="ECO:0000313" key="1">
    <source>
        <dbReference type="EMBL" id="KAK4507854.1"/>
    </source>
</evidence>
<protein>
    <submittedName>
        <fullName evidence="1">Uncharacterized protein</fullName>
    </submittedName>
</protein>
<reference evidence="1 2" key="1">
    <citation type="journal article" date="2023" name="G3 (Bethesda)">
        <title>A chromosome-level genome assembly of Zasmidium syzygii isolated from banana leaves.</title>
        <authorList>
            <person name="van Westerhoven A.C."/>
            <person name="Mehrabi R."/>
            <person name="Talebi R."/>
            <person name="Steentjes M.B.F."/>
            <person name="Corcolon B."/>
            <person name="Chong P.A."/>
            <person name="Kema G.H.J."/>
            <person name="Seidl M.F."/>
        </authorList>
    </citation>
    <scope>NUCLEOTIDE SEQUENCE [LARGE SCALE GENOMIC DNA]</scope>
    <source>
        <strain evidence="1 2">P124</strain>
    </source>
</reference>
<gene>
    <name evidence="1" type="ORF">PRZ48_001589</name>
</gene>